<keyword evidence="2" id="KW-0677">Repeat</keyword>
<dbReference type="InterPro" id="IPR051216">
    <property type="entry name" value="Teneurin"/>
</dbReference>
<evidence type="ECO:0000256" key="3">
    <source>
        <dbReference type="ARBA" id="ARBA00023157"/>
    </source>
</evidence>
<name>A0A1X7E3S4_9BACT</name>
<keyword evidence="1" id="KW-0245">EGF-like domain</keyword>
<dbReference type="EMBL" id="FWZU01000004">
    <property type="protein sequence ID" value="SMF26817.1"/>
    <property type="molecule type" value="Genomic_DNA"/>
</dbReference>
<keyword evidence="6" id="KW-1185">Reference proteome</keyword>
<gene>
    <name evidence="5" type="ORF">SAMN06295933_2590</name>
</gene>
<dbReference type="AlphaFoldDB" id="A0A1X7E3S4"/>
<proteinExistence type="predicted"/>
<dbReference type="NCBIfam" id="TIGR03696">
    <property type="entry name" value="Rhs_assc_core"/>
    <property type="match status" value="1"/>
</dbReference>
<dbReference type="Pfam" id="PF25023">
    <property type="entry name" value="TEN_YD-shell"/>
    <property type="match status" value="1"/>
</dbReference>
<feature type="domain" description="Teneurin-like YD-shell" evidence="4">
    <location>
        <begin position="22"/>
        <end position="117"/>
    </location>
</feature>
<sequence length="327" mass="36296">MKNDLGQVTRYSYLESGLHPKVFTYDEEDNPVSMTYEGQTFFFATNQVGTIFMVADERGNEIKRIINDSFGNILLDSGVSLDICLGFAAGLTDKDTELVHLGYREYDPAIGRFITPDPLGFAGGDVDVYGYCLDDPINFYDRTGLEGKSEGKEQGVPAKVIKRTGRALWEIGSLAGRSGLKLAGDAGYEAFKKISPLAHPETKNEAAKYAKKVILGETSLGQELVKSGPKIAKSTKEAWNNMIEKEKEAEKHQDEINHKVYSSKWSDLYSKNSTLRKERAKAIQDAVSPSLKGIAKAYLDTPDDRFSLILPYLKQVNKKIKSDKANK</sequence>
<evidence type="ECO:0000256" key="2">
    <source>
        <dbReference type="ARBA" id="ARBA00022737"/>
    </source>
</evidence>
<dbReference type="RefSeq" id="WP_085102868.1">
    <property type="nucleotide sequence ID" value="NZ_FWZU01000004.1"/>
</dbReference>
<dbReference type="InterPro" id="IPR022385">
    <property type="entry name" value="Rhs_assc_core"/>
</dbReference>
<dbReference type="Proteomes" id="UP000192906">
    <property type="component" value="Unassembled WGS sequence"/>
</dbReference>
<dbReference type="PANTHER" id="PTHR11219">
    <property type="entry name" value="TENEURIN AND N-ACETYLGLUCOSAMINE-1-PHOSPHODIESTER ALPHA-N-ACETYLGLUCOSAMINIDASE"/>
    <property type="match status" value="1"/>
</dbReference>
<reference evidence="6" key="1">
    <citation type="submission" date="2017-04" db="EMBL/GenBank/DDBJ databases">
        <authorList>
            <person name="Varghese N."/>
            <person name="Submissions S."/>
        </authorList>
    </citation>
    <scope>NUCLEOTIDE SEQUENCE [LARGE SCALE GENOMIC DNA]</scope>
    <source>
        <strain evidence="6">K3S</strain>
    </source>
</reference>
<dbReference type="PANTHER" id="PTHR11219:SF69">
    <property type="entry name" value="TENEURIN-A"/>
    <property type="match status" value="1"/>
</dbReference>
<keyword evidence="3" id="KW-1015">Disulfide bond</keyword>
<dbReference type="Gene3D" id="2.180.10.10">
    <property type="entry name" value="RHS repeat-associated core"/>
    <property type="match status" value="1"/>
</dbReference>
<dbReference type="STRING" id="1519643.SAMN06295933_2590"/>
<evidence type="ECO:0000313" key="5">
    <source>
        <dbReference type="EMBL" id="SMF26817.1"/>
    </source>
</evidence>
<organism evidence="5 6">
    <name type="scientific">Desulfovibrio gilichinskyi</name>
    <dbReference type="NCBI Taxonomy" id="1519643"/>
    <lineage>
        <taxon>Bacteria</taxon>
        <taxon>Pseudomonadati</taxon>
        <taxon>Thermodesulfobacteriota</taxon>
        <taxon>Desulfovibrionia</taxon>
        <taxon>Desulfovibrionales</taxon>
        <taxon>Desulfovibrionaceae</taxon>
        <taxon>Desulfovibrio</taxon>
    </lineage>
</organism>
<evidence type="ECO:0000313" key="6">
    <source>
        <dbReference type="Proteomes" id="UP000192906"/>
    </source>
</evidence>
<dbReference type="OrthoDB" id="5458729at2"/>
<dbReference type="InterPro" id="IPR056823">
    <property type="entry name" value="TEN-like_YD-shell"/>
</dbReference>
<evidence type="ECO:0000259" key="4">
    <source>
        <dbReference type="Pfam" id="PF25023"/>
    </source>
</evidence>
<evidence type="ECO:0000256" key="1">
    <source>
        <dbReference type="ARBA" id="ARBA00022536"/>
    </source>
</evidence>
<accession>A0A1X7E3S4</accession>
<protein>
    <submittedName>
        <fullName evidence="5">RHS repeat-associated core domain-containing protein</fullName>
    </submittedName>
</protein>